<evidence type="ECO:0000259" key="1">
    <source>
        <dbReference type="Pfam" id="PF05050"/>
    </source>
</evidence>
<dbReference type="EMBL" id="JACKZP010000006">
    <property type="protein sequence ID" value="MBC1300909.1"/>
    <property type="molecule type" value="Genomic_DNA"/>
</dbReference>
<feature type="domain" description="Methyltransferase FkbM" evidence="1">
    <location>
        <begin position="46"/>
        <end position="224"/>
    </location>
</feature>
<comment type="caution">
    <text evidence="2">The sequence shown here is derived from an EMBL/GenBank/DDBJ whole genome shotgun (WGS) entry which is preliminary data.</text>
</comment>
<accession>A0ABR6S3J9</accession>
<dbReference type="PANTHER" id="PTHR34009:SF2">
    <property type="entry name" value="PROTEIN STAR"/>
    <property type="match status" value="1"/>
</dbReference>
<keyword evidence="2" id="KW-0489">Methyltransferase</keyword>
<dbReference type="PANTHER" id="PTHR34009">
    <property type="entry name" value="PROTEIN STAR"/>
    <property type="match status" value="1"/>
</dbReference>
<dbReference type="SUPFAM" id="SSF53335">
    <property type="entry name" value="S-adenosyl-L-methionine-dependent methyltransferases"/>
    <property type="match status" value="1"/>
</dbReference>
<proteinExistence type="predicted"/>
<name>A0ABR6S3J9_ANAVA</name>
<dbReference type="Proteomes" id="UP000570851">
    <property type="component" value="Unassembled WGS sequence"/>
</dbReference>
<evidence type="ECO:0000313" key="2">
    <source>
        <dbReference type="EMBL" id="MBC1300909.1"/>
    </source>
</evidence>
<sequence length="234" mass="27540">MKDYLYELRRNIYESFGNSKYSKPGLNNLDKKLENYLNFRNGFFIEVGANDGYRQSNTYYLEKFLGWHGILVEGIPSLYKECKRIRNNSSVYNCALVAPDFPDSFVQMHYANLMSVVENSLKNKESQYEHIQRGLELQKIQQSYGIQVPAKTLESILDKFAELPQIDFLSLDVEGYELDVLKGINLVKYQPKYILVEARFFEEINLYLSFNYDLIDQLSHHDYLYRLKSANKIQ</sequence>
<reference evidence="2 3" key="1">
    <citation type="submission" date="2019-11" db="EMBL/GenBank/DDBJ databases">
        <title>Comparison of genomes from free-living endosymbiotic cyanobacteria isolated from Azolla.</title>
        <authorList>
            <person name="Thiel T."/>
            <person name="Pratte B."/>
        </authorList>
    </citation>
    <scope>NUCLEOTIDE SEQUENCE [LARGE SCALE GENOMIC DNA]</scope>
    <source>
        <strain evidence="2 3">N2B</strain>
    </source>
</reference>
<dbReference type="InterPro" id="IPR006342">
    <property type="entry name" value="FkbM_mtfrase"/>
</dbReference>
<dbReference type="GO" id="GO:0032259">
    <property type="term" value="P:methylation"/>
    <property type="evidence" value="ECO:0007669"/>
    <property type="project" value="UniProtKB-KW"/>
</dbReference>
<dbReference type="Pfam" id="PF05050">
    <property type="entry name" value="Methyltransf_21"/>
    <property type="match status" value="1"/>
</dbReference>
<dbReference type="GO" id="GO:0008168">
    <property type="term" value="F:methyltransferase activity"/>
    <property type="evidence" value="ECO:0007669"/>
    <property type="project" value="UniProtKB-KW"/>
</dbReference>
<dbReference type="RefSeq" id="WP_011317891.1">
    <property type="nucleotide sequence ID" value="NZ_JACKZP010000006.1"/>
</dbReference>
<dbReference type="InterPro" id="IPR029063">
    <property type="entry name" value="SAM-dependent_MTases_sf"/>
</dbReference>
<keyword evidence="2" id="KW-0808">Transferase</keyword>
<gene>
    <name evidence="2" type="ORF">GNE12_03150</name>
</gene>
<dbReference type="Gene3D" id="3.40.50.150">
    <property type="entry name" value="Vaccinia Virus protein VP39"/>
    <property type="match status" value="1"/>
</dbReference>
<organism evidence="2 3">
    <name type="scientific">Trichormus variabilis N2B</name>
    <dbReference type="NCBI Taxonomy" id="2681315"/>
    <lineage>
        <taxon>Bacteria</taxon>
        <taxon>Bacillati</taxon>
        <taxon>Cyanobacteriota</taxon>
        <taxon>Cyanophyceae</taxon>
        <taxon>Nostocales</taxon>
        <taxon>Nostocaceae</taxon>
        <taxon>Trichormus</taxon>
    </lineage>
</organism>
<dbReference type="InterPro" id="IPR053202">
    <property type="entry name" value="EGF_Rcpt_Signaling_Reg"/>
</dbReference>
<dbReference type="GeneID" id="58723709"/>
<evidence type="ECO:0000313" key="3">
    <source>
        <dbReference type="Proteomes" id="UP000570851"/>
    </source>
</evidence>
<protein>
    <submittedName>
        <fullName evidence="2">FkbM family methyltransferase</fullName>
    </submittedName>
</protein>
<dbReference type="NCBIfam" id="TIGR01444">
    <property type="entry name" value="fkbM_fam"/>
    <property type="match status" value="1"/>
</dbReference>
<keyword evidence="3" id="KW-1185">Reference proteome</keyword>